<dbReference type="InterPro" id="IPR051257">
    <property type="entry name" value="Diverse_CBS-Domain"/>
</dbReference>
<sequence>MMNRQVSTFMQSYVVGVELDDSVEQVCQILDQHHLHCVPVFTPDKQVFGVISASDLVHFATLHDDPKQQRAWEVCTHKVVTVNASMSARQAAELMVEQKIHHLLVMNQQHIVGIVSSLDLIQACLLD</sequence>
<dbReference type="Proteomes" id="UP000651977">
    <property type="component" value="Unassembled WGS sequence"/>
</dbReference>
<name>A0ABQ1I500_9ALTE</name>
<keyword evidence="5" id="KW-1185">Reference proteome</keyword>
<evidence type="ECO:0000256" key="1">
    <source>
        <dbReference type="ARBA" id="ARBA00023122"/>
    </source>
</evidence>
<dbReference type="RefSeq" id="WP_055734584.1">
    <property type="nucleotide sequence ID" value="NZ_BMDY01000021.1"/>
</dbReference>
<evidence type="ECO:0000313" key="4">
    <source>
        <dbReference type="EMBL" id="GGB15721.1"/>
    </source>
</evidence>
<dbReference type="InterPro" id="IPR000644">
    <property type="entry name" value="CBS_dom"/>
</dbReference>
<evidence type="ECO:0000259" key="3">
    <source>
        <dbReference type="PROSITE" id="PS51371"/>
    </source>
</evidence>
<feature type="domain" description="CBS" evidence="3">
    <location>
        <begin position="10"/>
        <end position="67"/>
    </location>
</feature>
<dbReference type="PROSITE" id="PS51371">
    <property type="entry name" value="CBS"/>
    <property type="match status" value="2"/>
</dbReference>
<dbReference type="Pfam" id="PF00571">
    <property type="entry name" value="CBS"/>
    <property type="match status" value="2"/>
</dbReference>
<feature type="domain" description="CBS" evidence="3">
    <location>
        <begin position="75"/>
        <end position="127"/>
    </location>
</feature>
<gene>
    <name evidence="4" type="ORF">GCM10007414_31480</name>
</gene>
<accession>A0ABQ1I500</accession>
<dbReference type="PANTHER" id="PTHR43080:SF2">
    <property type="entry name" value="CBS DOMAIN-CONTAINING PROTEIN"/>
    <property type="match status" value="1"/>
</dbReference>
<keyword evidence="1 2" id="KW-0129">CBS domain</keyword>
<evidence type="ECO:0000313" key="5">
    <source>
        <dbReference type="Proteomes" id="UP000651977"/>
    </source>
</evidence>
<organism evidence="4 5">
    <name type="scientific">Agarivorans gilvus</name>
    <dbReference type="NCBI Taxonomy" id="680279"/>
    <lineage>
        <taxon>Bacteria</taxon>
        <taxon>Pseudomonadati</taxon>
        <taxon>Pseudomonadota</taxon>
        <taxon>Gammaproteobacteria</taxon>
        <taxon>Alteromonadales</taxon>
        <taxon>Alteromonadaceae</taxon>
        <taxon>Agarivorans</taxon>
    </lineage>
</organism>
<dbReference type="EMBL" id="BMDY01000021">
    <property type="protein sequence ID" value="GGB15721.1"/>
    <property type="molecule type" value="Genomic_DNA"/>
</dbReference>
<dbReference type="InterPro" id="IPR046342">
    <property type="entry name" value="CBS_dom_sf"/>
</dbReference>
<protein>
    <recommendedName>
        <fullName evidence="3">CBS domain-containing protein</fullName>
    </recommendedName>
</protein>
<evidence type="ECO:0000256" key="2">
    <source>
        <dbReference type="PROSITE-ProRule" id="PRU00703"/>
    </source>
</evidence>
<dbReference type="Gene3D" id="3.10.580.10">
    <property type="entry name" value="CBS-domain"/>
    <property type="match status" value="1"/>
</dbReference>
<dbReference type="SMART" id="SM00116">
    <property type="entry name" value="CBS"/>
    <property type="match status" value="2"/>
</dbReference>
<dbReference type="SUPFAM" id="SSF54631">
    <property type="entry name" value="CBS-domain pair"/>
    <property type="match status" value="1"/>
</dbReference>
<dbReference type="PANTHER" id="PTHR43080">
    <property type="entry name" value="CBS DOMAIN-CONTAINING PROTEIN CBSX3, MITOCHONDRIAL"/>
    <property type="match status" value="1"/>
</dbReference>
<comment type="caution">
    <text evidence="4">The sequence shown here is derived from an EMBL/GenBank/DDBJ whole genome shotgun (WGS) entry which is preliminary data.</text>
</comment>
<proteinExistence type="predicted"/>
<reference evidence="5" key="1">
    <citation type="journal article" date="2019" name="Int. J. Syst. Evol. Microbiol.">
        <title>The Global Catalogue of Microorganisms (GCM) 10K type strain sequencing project: providing services to taxonomists for standard genome sequencing and annotation.</title>
        <authorList>
            <consortium name="The Broad Institute Genomics Platform"/>
            <consortium name="The Broad Institute Genome Sequencing Center for Infectious Disease"/>
            <person name="Wu L."/>
            <person name="Ma J."/>
        </authorList>
    </citation>
    <scope>NUCLEOTIDE SEQUENCE [LARGE SCALE GENOMIC DNA]</scope>
    <source>
        <strain evidence="5">CGMCC 1.10131</strain>
    </source>
</reference>